<dbReference type="AlphaFoldDB" id="A0A1R1J7B9"/>
<protein>
    <recommendedName>
        <fullName evidence="1">Knr4/Smi1-like domain-containing protein</fullName>
    </recommendedName>
</protein>
<reference evidence="2 3" key="1">
    <citation type="submission" date="2017-01" db="EMBL/GenBank/DDBJ databases">
        <title>Phylogeographic, genomic and meropenem susceptibility analysis of Burkholderia ubonensis.</title>
        <authorList>
            <person name="Price E.P."/>
            <person name="Sarovich D.S."/>
            <person name="Webb J.R."/>
            <person name="Hall C.M."/>
            <person name="Sahl J.W."/>
            <person name="Kaestli M."/>
            <person name="Mayo M."/>
            <person name="Harrington G."/>
            <person name="Baker A.L."/>
            <person name="Sidak-Loftis L.C."/>
            <person name="Lummis M."/>
            <person name="Schupp J.M."/>
            <person name="Gillece J.D."/>
            <person name="Tuanyok A."/>
            <person name="Warner J."/>
            <person name="Busch J.D."/>
            <person name="Keim P."/>
            <person name="Currie B.J."/>
            <person name="Wagner D.M."/>
        </authorList>
    </citation>
    <scope>NUCLEOTIDE SEQUENCE [LARGE SCALE GENOMIC DNA]</scope>
    <source>
        <strain evidence="2 3">A21</strain>
    </source>
</reference>
<dbReference type="Gene3D" id="3.40.1580.10">
    <property type="entry name" value="SMI1/KNR4-like"/>
    <property type="match status" value="1"/>
</dbReference>
<feature type="domain" description="Knr4/Smi1-like" evidence="1">
    <location>
        <begin position="48"/>
        <end position="168"/>
    </location>
</feature>
<dbReference type="InterPro" id="IPR037883">
    <property type="entry name" value="Knr4/Smi1-like_sf"/>
</dbReference>
<proteinExistence type="predicted"/>
<gene>
    <name evidence="2" type="ORF">BW685_22730</name>
</gene>
<evidence type="ECO:0000259" key="1">
    <source>
        <dbReference type="SMART" id="SM00860"/>
    </source>
</evidence>
<dbReference type="EMBL" id="MTJZ01000034">
    <property type="protein sequence ID" value="OMG71227.1"/>
    <property type="molecule type" value="Genomic_DNA"/>
</dbReference>
<dbReference type="SUPFAM" id="SSF160631">
    <property type="entry name" value="SMI1/KNR4-like"/>
    <property type="match status" value="1"/>
</dbReference>
<dbReference type="InterPro" id="IPR018958">
    <property type="entry name" value="Knr4/Smi1-like_dom"/>
</dbReference>
<dbReference type="SMART" id="SM00860">
    <property type="entry name" value="SMI1_KNR4"/>
    <property type="match status" value="1"/>
</dbReference>
<dbReference type="Proteomes" id="UP000187194">
    <property type="component" value="Unassembled WGS sequence"/>
</dbReference>
<name>A0A1R1J7B9_9BURK</name>
<comment type="caution">
    <text evidence="2">The sequence shown here is derived from an EMBL/GenBank/DDBJ whole genome shotgun (WGS) entry which is preliminary data.</text>
</comment>
<evidence type="ECO:0000313" key="3">
    <source>
        <dbReference type="Proteomes" id="UP000187194"/>
    </source>
</evidence>
<accession>A0A1R1J7B9</accession>
<dbReference type="Pfam" id="PF09346">
    <property type="entry name" value="SMI1_KNR4"/>
    <property type="match status" value="1"/>
</dbReference>
<sequence length="202" mass="22427">MTRANSSIPPLEWPSLPDDAARFAWFRAVISAYADLWAGHVTMPKLTPATQGAVSQAEARIGCTLPGALRRYHLEIGTLQLAEHLCALENDAPIPIQPLFDAFPGLVERGLSEREDVLAKQMVVFSDYLGNGNMFCFHGSTGAVFYFDHDTDPALTFFASDINSYLEALMIKMLADVHEQEEAGEDLLVERFGRALVSKWMY</sequence>
<evidence type="ECO:0000313" key="2">
    <source>
        <dbReference type="EMBL" id="OMG71227.1"/>
    </source>
</evidence>
<organism evidence="2 3">
    <name type="scientific">Burkholderia ubonensis</name>
    <dbReference type="NCBI Taxonomy" id="101571"/>
    <lineage>
        <taxon>Bacteria</taxon>
        <taxon>Pseudomonadati</taxon>
        <taxon>Pseudomonadota</taxon>
        <taxon>Betaproteobacteria</taxon>
        <taxon>Burkholderiales</taxon>
        <taxon>Burkholderiaceae</taxon>
        <taxon>Burkholderia</taxon>
        <taxon>Burkholderia cepacia complex</taxon>
    </lineage>
</organism>